<evidence type="ECO:0000256" key="4">
    <source>
        <dbReference type="ARBA" id="ARBA00004991"/>
    </source>
</evidence>
<dbReference type="EC" id="2.3.1.50" evidence="6"/>
<dbReference type="GO" id="GO:0006665">
    <property type="term" value="P:sphingolipid metabolic process"/>
    <property type="evidence" value="ECO:0007669"/>
    <property type="project" value="UniProtKB-KW"/>
</dbReference>
<reference evidence="13" key="1">
    <citation type="submission" date="2015-07" db="EMBL/GenBank/DDBJ databases">
        <title>Transcriptome Assembly of Anthurium amnicola.</title>
        <authorList>
            <person name="Suzuki J."/>
        </authorList>
    </citation>
    <scope>NUCLEOTIDE SEQUENCE</scope>
</reference>
<evidence type="ECO:0000256" key="6">
    <source>
        <dbReference type="ARBA" id="ARBA00013220"/>
    </source>
</evidence>
<dbReference type="InterPro" id="IPR015424">
    <property type="entry name" value="PyrdxlP-dep_Trfase"/>
</dbReference>
<comment type="similarity">
    <text evidence="5">Belongs to the class-II pyridoxal-phosphate-dependent aminotransferase family. BioF subfamily.</text>
</comment>
<evidence type="ECO:0000256" key="1">
    <source>
        <dbReference type="ARBA" id="ARBA00001933"/>
    </source>
</evidence>
<comment type="pathway">
    <text evidence="4">Sphingolipid metabolism.</text>
</comment>
<evidence type="ECO:0000256" key="9">
    <source>
        <dbReference type="ARBA" id="ARBA00022919"/>
    </source>
</evidence>
<evidence type="ECO:0000256" key="8">
    <source>
        <dbReference type="ARBA" id="ARBA00022898"/>
    </source>
</evidence>
<evidence type="ECO:0000256" key="2">
    <source>
        <dbReference type="ARBA" id="ARBA00004389"/>
    </source>
</evidence>
<comment type="catalytic activity">
    <reaction evidence="10">
        <text>L-serine + hexadecanoyl-CoA + H(+) = 3-oxosphinganine + CO2 + CoA</text>
        <dbReference type="Rhea" id="RHEA:14761"/>
        <dbReference type="ChEBI" id="CHEBI:15378"/>
        <dbReference type="ChEBI" id="CHEBI:16526"/>
        <dbReference type="ChEBI" id="CHEBI:33384"/>
        <dbReference type="ChEBI" id="CHEBI:57287"/>
        <dbReference type="ChEBI" id="CHEBI:57379"/>
        <dbReference type="ChEBI" id="CHEBI:58299"/>
        <dbReference type="EC" id="2.3.1.50"/>
    </reaction>
</comment>
<keyword evidence="8" id="KW-0663">Pyridoxal phosphate</keyword>
<dbReference type="InterPro" id="IPR004839">
    <property type="entry name" value="Aminotransferase_I/II_large"/>
</dbReference>
<keyword evidence="7" id="KW-0808">Transferase</keyword>
<keyword evidence="9" id="KW-0443">Lipid metabolism</keyword>
<evidence type="ECO:0000313" key="13">
    <source>
        <dbReference type="EMBL" id="JAT58090.1"/>
    </source>
</evidence>
<sequence>MASSAAMWEDLAVRAMAKVDSNGYLRYLPNICLPKVSPSEDPLADLETFDGPGPWDRTLLEVEMENPKAAASEGEPARKKMIIFSGNDYLNLSSHPAVRKAAAKASLVYGMGPRASSMISGHSDYHRLLEDTLAEMTKKEACVITPTGFAANTAFLSALGSIATFTAAGKRPAKHEKIAIFSDALNHASIIDGLRMVERHQEADVFVYRHNDMKHLDQLLSNCPVDRKVVYTDSLFSMEGDFALMLDIVELRKKHGFLFVIDDAHTTLVCGNNGGGIAEVYGIEDEIDICVGTLSKATGCQGGFIACSNKWKGLIRAMGRPYMFTTAAPLPIVAACYAAITVAKKESWRRRAMWSKVQEFSALTKFPATSPIVSLVVGSEQAALKASRYMLECGFHVTAIRPPAVAPDACRLRVTLTAAHTSEDMRRLVAALSQCVPALQGARDLQTTTRL</sequence>
<evidence type="ECO:0000256" key="5">
    <source>
        <dbReference type="ARBA" id="ARBA00010008"/>
    </source>
</evidence>
<dbReference type="InterPro" id="IPR015421">
    <property type="entry name" value="PyrdxlP-dep_Trfase_major"/>
</dbReference>
<keyword evidence="11" id="KW-0812">Transmembrane</keyword>
<evidence type="ECO:0000256" key="10">
    <source>
        <dbReference type="ARBA" id="ARBA00048528"/>
    </source>
</evidence>
<dbReference type="PANTHER" id="PTHR13693:SF77">
    <property type="entry name" value="8-AMINO-7-OXONONANOATE SYNTHASE"/>
    <property type="match status" value="1"/>
</dbReference>
<gene>
    <name evidence="13" type="primary">bioF_0</name>
    <name evidence="13" type="ORF">g.115188</name>
</gene>
<keyword evidence="9" id="KW-0746">Sphingolipid metabolism</keyword>
<dbReference type="PANTHER" id="PTHR13693">
    <property type="entry name" value="CLASS II AMINOTRANSFERASE/8-AMINO-7-OXONONANOATE SYNTHASE"/>
    <property type="match status" value="1"/>
</dbReference>
<accession>A0A1D1YU26</accession>
<dbReference type="Gene3D" id="3.90.1150.10">
    <property type="entry name" value="Aspartate Aminotransferase, domain 1"/>
    <property type="match status" value="1"/>
</dbReference>
<feature type="domain" description="Aminotransferase class I/classII large" evidence="12">
    <location>
        <begin position="80"/>
        <end position="432"/>
    </location>
</feature>
<evidence type="ECO:0000256" key="7">
    <source>
        <dbReference type="ARBA" id="ARBA00022679"/>
    </source>
</evidence>
<dbReference type="GO" id="GO:0004758">
    <property type="term" value="F:serine C-palmitoyltransferase activity"/>
    <property type="evidence" value="ECO:0007669"/>
    <property type="project" value="UniProtKB-EC"/>
</dbReference>
<proteinExistence type="inferred from homology"/>
<dbReference type="GO" id="GO:0030170">
    <property type="term" value="F:pyridoxal phosphate binding"/>
    <property type="evidence" value="ECO:0007669"/>
    <property type="project" value="InterPro"/>
</dbReference>
<dbReference type="GO" id="GO:0005789">
    <property type="term" value="C:endoplasmic reticulum membrane"/>
    <property type="evidence" value="ECO:0007669"/>
    <property type="project" value="UniProtKB-SubCell"/>
</dbReference>
<evidence type="ECO:0000259" key="12">
    <source>
        <dbReference type="Pfam" id="PF00155"/>
    </source>
</evidence>
<comment type="pathway">
    <text evidence="3">Lipid metabolism; sphingolipid metabolism.</text>
</comment>
<comment type="cofactor">
    <cofactor evidence="1">
        <name>pyridoxal 5'-phosphate</name>
        <dbReference type="ChEBI" id="CHEBI:597326"/>
    </cofactor>
</comment>
<keyword evidence="11" id="KW-0472">Membrane</keyword>
<evidence type="ECO:0000256" key="3">
    <source>
        <dbReference type="ARBA" id="ARBA00004760"/>
    </source>
</evidence>
<dbReference type="AlphaFoldDB" id="A0A1D1YU26"/>
<dbReference type="InterPro" id="IPR050087">
    <property type="entry name" value="AON_synthase_class-II"/>
</dbReference>
<dbReference type="InterPro" id="IPR015422">
    <property type="entry name" value="PyrdxlP-dep_Trfase_small"/>
</dbReference>
<dbReference type="GO" id="GO:0009102">
    <property type="term" value="P:biotin biosynthetic process"/>
    <property type="evidence" value="ECO:0007669"/>
    <property type="project" value="TreeGrafter"/>
</dbReference>
<comment type="subcellular location">
    <subcellularLocation>
        <location evidence="2">Endoplasmic reticulum membrane</location>
        <topology evidence="2">Single-pass membrane protein</topology>
    </subcellularLocation>
</comment>
<name>A0A1D1YU26_9ARAE</name>
<dbReference type="Pfam" id="PF00155">
    <property type="entry name" value="Aminotran_1_2"/>
    <property type="match status" value="1"/>
</dbReference>
<feature type="transmembrane region" description="Helical" evidence="11">
    <location>
        <begin position="322"/>
        <end position="343"/>
    </location>
</feature>
<keyword evidence="11" id="KW-1133">Transmembrane helix</keyword>
<protein>
    <recommendedName>
        <fullName evidence="6">serine C-palmitoyltransferase</fullName>
        <ecNumber evidence="6">2.3.1.50</ecNumber>
    </recommendedName>
</protein>
<dbReference type="SUPFAM" id="SSF53383">
    <property type="entry name" value="PLP-dependent transferases"/>
    <property type="match status" value="1"/>
</dbReference>
<evidence type="ECO:0000256" key="11">
    <source>
        <dbReference type="SAM" id="Phobius"/>
    </source>
</evidence>
<dbReference type="Gene3D" id="3.40.640.10">
    <property type="entry name" value="Type I PLP-dependent aspartate aminotransferase-like (Major domain)"/>
    <property type="match status" value="1"/>
</dbReference>
<organism evidence="13">
    <name type="scientific">Anthurium amnicola</name>
    <dbReference type="NCBI Taxonomy" id="1678845"/>
    <lineage>
        <taxon>Eukaryota</taxon>
        <taxon>Viridiplantae</taxon>
        <taxon>Streptophyta</taxon>
        <taxon>Embryophyta</taxon>
        <taxon>Tracheophyta</taxon>
        <taxon>Spermatophyta</taxon>
        <taxon>Magnoliopsida</taxon>
        <taxon>Liliopsida</taxon>
        <taxon>Araceae</taxon>
        <taxon>Pothoideae</taxon>
        <taxon>Potheae</taxon>
        <taxon>Anthurium</taxon>
    </lineage>
</organism>
<dbReference type="EMBL" id="GDJX01009846">
    <property type="protein sequence ID" value="JAT58090.1"/>
    <property type="molecule type" value="Transcribed_RNA"/>
</dbReference>